<reference evidence="3" key="1">
    <citation type="journal article" date="2023" name="IScience">
        <title>Live-bearing cockroach genome reveals convergent evolutionary mechanisms linked to viviparity in insects and beyond.</title>
        <authorList>
            <person name="Fouks B."/>
            <person name="Harrison M.C."/>
            <person name="Mikhailova A.A."/>
            <person name="Marchal E."/>
            <person name="English S."/>
            <person name="Carruthers M."/>
            <person name="Jennings E.C."/>
            <person name="Chiamaka E.L."/>
            <person name="Frigard R.A."/>
            <person name="Pippel M."/>
            <person name="Attardo G.M."/>
            <person name="Benoit J.B."/>
            <person name="Bornberg-Bauer E."/>
            <person name="Tobe S.S."/>
        </authorList>
    </citation>
    <scope>NUCLEOTIDE SEQUENCE</scope>
    <source>
        <strain evidence="3">Stay&amp;Tobe</strain>
    </source>
</reference>
<organism evidence="3 4">
    <name type="scientific">Diploptera punctata</name>
    <name type="common">Pacific beetle cockroach</name>
    <dbReference type="NCBI Taxonomy" id="6984"/>
    <lineage>
        <taxon>Eukaryota</taxon>
        <taxon>Metazoa</taxon>
        <taxon>Ecdysozoa</taxon>
        <taxon>Arthropoda</taxon>
        <taxon>Hexapoda</taxon>
        <taxon>Insecta</taxon>
        <taxon>Pterygota</taxon>
        <taxon>Neoptera</taxon>
        <taxon>Polyneoptera</taxon>
        <taxon>Dictyoptera</taxon>
        <taxon>Blattodea</taxon>
        <taxon>Blaberoidea</taxon>
        <taxon>Blaberidae</taxon>
        <taxon>Diplopterinae</taxon>
        <taxon>Diploptera</taxon>
    </lineage>
</organism>
<feature type="compositionally biased region" description="Polar residues" evidence="2">
    <location>
        <begin position="523"/>
        <end position="534"/>
    </location>
</feature>
<feature type="non-terminal residue" evidence="3">
    <location>
        <position position="888"/>
    </location>
</feature>
<accession>A0AAD8AKY2</accession>
<dbReference type="EMBL" id="JASPKZ010000037">
    <property type="protein sequence ID" value="KAJ9601040.1"/>
    <property type="molecule type" value="Genomic_DNA"/>
</dbReference>
<comment type="caution">
    <text evidence="3">The sequence shown here is derived from an EMBL/GenBank/DDBJ whole genome shotgun (WGS) entry which is preliminary data.</text>
</comment>
<dbReference type="Pfam" id="PF24917">
    <property type="entry name" value="BLTP3A_B"/>
    <property type="match status" value="2"/>
</dbReference>
<evidence type="ECO:0000256" key="2">
    <source>
        <dbReference type="SAM" id="MobiDB-lite"/>
    </source>
</evidence>
<keyword evidence="1" id="KW-0175">Coiled coil</keyword>
<dbReference type="InterPro" id="IPR026728">
    <property type="entry name" value="BLTP3A/B"/>
</dbReference>
<evidence type="ECO:0000313" key="3">
    <source>
        <dbReference type="EMBL" id="KAJ9601040.1"/>
    </source>
</evidence>
<feature type="region of interest" description="Disordered" evidence="2">
    <location>
        <begin position="589"/>
        <end position="608"/>
    </location>
</feature>
<dbReference type="PANTHER" id="PTHR22774">
    <property type="entry name" value="CHOREIN N-TERMINAL DOMAIN-CONTAINING PROTEIN"/>
    <property type="match status" value="1"/>
</dbReference>
<dbReference type="AlphaFoldDB" id="A0AAD8AKY2"/>
<name>A0AAD8AKY2_DIPPU</name>
<feature type="non-terminal residue" evidence="3">
    <location>
        <position position="1"/>
    </location>
</feature>
<protein>
    <recommendedName>
        <fullName evidence="5">UHRF1-binding protein 1-like</fullName>
    </recommendedName>
</protein>
<feature type="coiled-coil region" evidence="1">
    <location>
        <begin position="793"/>
        <end position="868"/>
    </location>
</feature>
<gene>
    <name evidence="3" type="ORF">L9F63_000775</name>
</gene>
<feature type="region of interest" description="Disordered" evidence="2">
    <location>
        <begin position="514"/>
        <end position="534"/>
    </location>
</feature>
<proteinExistence type="predicted"/>
<evidence type="ECO:0000313" key="4">
    <source>
        <dbReference type="Proteomes" id="UP001233999"/>
    </source>
</evidence>
<keyword evidence="4" id="KW-1185">Reference proteome</keyword>
<sequence>DRDRFSLPEEITILHAEFTYYYYPENGYLFKLPPPKFYVQVNPIQIHFDLCSCLWLNAFALNLHQSLLTSNSEQQQAAAALMYIDVKLEAIMPRLIFESTSDHPNQRDRPKSLHLQVSRATVTNVRSMEHSSRADLAKCIDTYQLGSLFYGADFPSIPNDFHVVTDKFLKHVEGTDNVRRPPHFTATNVTELERMLNRELLWTEAKDMWCVNLEPVWGDFFGATAVGSNRSVPFLDAFPLTLWIYLKMPSSTDSKTSSQNGAIPSVRNVAPTAPFSHSSSSSSQSDSVWTSSRIVESVKTADIHVLAYISSLVSLQINHYQYLFLLRLSEEAAELATFLALDSNRILKKELGGSLVMGALVPQLEVTFVMPSQSPGKECSGGDLESVLPDSASIPDELVGIGNNLPASSSSVLHSGGMGGKRVVMGGVSTPVSELSSLSMDFPPHDISSNTITTTTTTITTSTVTNITYSKSTANGPNTATAFSNINIPNNLNAGISSMKKGFSNLMTSIDSALKPSPDDASDTVSLRSDASSDSENYVVVNMSGGDSGTADRSALDCVDAMFHVDPSTVRGSETPLPQQLELASEVVPEEEDVTATTTTPSERSLDSSCKRRDLVSMSTFKLGKVEFIQQSQGFSSSVKVQVSSLSCDECGSIPWDEFRVFNNKSKFSSRSRAWNEVPLDAAGHPRARIRLNHTEIQVLELNMSTLTGLTDLIEDEIIPQPLPLNMILENIKICLNEDRPSANITSPGPIPINLEISQLNICRGFDGIFHIESQVETVQHPKVLTDSNEISSETAVRKLAALEHSNRQLQAENMELKRKLAALERVSKENHTLRQSTEESQILRTCLATAQDDVASLLEEKRSLLDRLKCFARSSGPVSNAARDSRI</sequence>
<dbReference type="Proteomes" id="UP001233999">
    <property type="component" value="Unassembled WGS sequence"/>
</dbReference>
<reference evidence="3" key="2">
    <citation type="submission" date="2023-05" db="EMBL/GenBank/DDBJ databases">
        <authorList>
            <person name="Fouks B."/>
        </authorList>
    </citation>
    <scope>NUCLEOTIDE SEQUENCE</scope>
    <source>
        <strain evidence="3">Stay&amp;Tobe</strain>
        <tissue evidence="3">Testes</tissue>
    </source>
</reference>
<evidence type="ECO:0008006" key="5">
    <source>
        <dbReference type="Google" id="ProtNLM"/>
    </source>
</evidence>
<dbReference type="PANTHER" id="PTHR22774:SF11">
    <property type="entry name" value="CHOREIN N-TERMINAL DOMAIN-CONTAINING PROTEIN"/>
    <property type="match status" value="1"/>
</dbReference>
<evidence type="ECO:0000256" key="1">
    <source>
        <dbReference type="SAM" id="Coils"/>
    </source>
</evidence>